<name>A0A268AF19_9BACI</name>
<sequence length="153" mass="17055">MNRMTPSLEKVATLTIDVAKPLSAGQTGLGLRRLIPIKSGTITGKIQGRILPGGADSQIIRPDGRTDLSARYLIETLDGEIIYLENNGIRQVEDAYREHAAQGEIIPAEHVYFRTVPTFETGSKQYRWLMDKIFIGAATRLENQVLLDIYQVN</sequence>
<evidence type="ECO:0000256" key="1">
    <source>
        <dbReference type="HAMAP-Rule" id="MF_00775"/>
    </source>
</evidence>
<comment type="caution">
    <text evidence="2">The sequence shown here is derived from an EMBL/GenBank/DDBJ whole genome shotgun (WGS) entry which is preliminary data.</text>
</comment>
<dbReference type="Pfam" id="PF11578">
    <property type="entry name" value="DUF3237"/>
    <property type="match status" value="1"/>
</dbReference>
<dbReference type="HAMAP" id="MF_00775">
    <property type="entry name" value="UPF0311"/>
    <property type="match status" value="1"/>
</dbReference>
<protein>
    <recommendedName>
        <fullName evidence="1">UPF0311 protein CHH64_03120</fullName>
    </recommendedName>
</protein>
<evidence type="ECO:0000313" key="2">
    <source>
        <dbReference type="EMBL" id="PAD22717.1"/>
    </source>
</evidence>
<accession>A0A268AF19</accession>
<dbReference type="PANTHER" id="PTHR37315">
    <property type="entry name" value="UPF0311 PROTEIN BLR7842"/>
    <property type="match status" value="1"/>
</dbReference>
<dbReference type="EMBL" id="NPBV01000002">
    <property type="protein sequence ID" value="PAD22717.1"/>
    <property type="molecule type" value="Genomic_DNA"/>
</dbReference>
<dbReference type="InterPro" id="IPR020915">
    <property type="entry name" value="UPF0311"/>
</dbReference>
<dbReference type="Gene3D" id="2.40.160.20">
    <property type="match status" value="1"/>
</dbReference>
<dbReference type="OrthoDB" id="572332at2"/>
<gene>
    <name evidence="2" type="ORF">CHH64_03120</name>
</gene>
<dbReference type="PANTHER" id="PTHR37315:SF1">
    <property type="entry name" value="UPF0311 PROTEIN BLR7842"/>
    <property type="match status" value="1"/>
</dbReference>
<dbReference type="AlphaFoldDB" id="A0A268AF19"/>
<organism evidence="2 3">
    <name type="scientific">Terribacillus saccharophilus</name>
    <dbReference type="NCBI Taxonomy" id="361277"/>
    <lineage>
        <taxon>Bacteria</taxon>
        <taxon>Bacillati</taxon>
        <taxon>Bacillota</taxon>
        <taxon>Bacilli</taxon>
        <taxon>Bacillales</taxon>
        <taxon>Bacillaceae</taxon>
        <taxon>Terribacillus</taxon>
    </lineage>
</organism>
<dbReference type="Proteomes" id="UP000216013">
    <property type="component" value="Unassembled WGS sequence"/>
</dbReference>
<reference evidence="2 3" key="1">
    <citation type="submission" date="2017-07" db="EMBL/GenBank/DDBJ databases">
        <title>Isolation and whole genome analysis of endospore-forming bacteria from heroin.</title>
        <authorList>
            <person name="Kalinowski J."/>
            <person name="Ahrens B."/>
            <person name="Al-Dilaimi A."/>
            <person name="Winkler A."/>
            <person name="Wibberg D."/>
            <person name="Schleenbecker U."/>
            <person name="Ruckert C."/>
            <person name="Wolfel R."/>
            <person name="Grass G."/>
        </authorList>
    </citation>
    <scope>NUCLEOTIDE SEQUENCE [LARGE SCALE GENOMIC DNA]</scope>
    <source>
        <strain evidence="2 3">7528</strain>
    </source>
</reference>
<proteinExistence type="inferred from homology"/>
<comment type="similarity">
    <text evidence="1">Belongs to the UPF0311 family.</text>
</comment>
<evidence type="ECO:0000313" key="3">
    <source>
        <dbReference type="Proteomes" id="UP000216013"/>
    </source>
</evidence>